<keyword evidence="1" id="KW-0808">Transferase</keyword>
<dbReference type="InterPro" id="IPR008949">
    <property type="entry name" value="Isoprenoid_synthase_dom_sf"/>
</dbReference>
<proteinExistence type="predicted"/>
<dbReference type="PANTHER" id="PTHR31480">
    <property type="entry name" value="BIFUNCTIONAL LYCOPENE CYCLASE/PHYTOENE SYNTHASE"/>
    <property type="match status" value="1"/>
</dbReference>
<dbReference type="EC" id="2.5.1.32" evidence="1"/>
<dbReference type="Gene3D" id="1.10.600.10">
    <property type="entry name" value="Farnesyl Diphosphate Synthase"/>
    <property type="match status" value="1"/>
</dbReference>
<reference evidence="1 2" key="1">
    <citation type="submission" date="2024-06" db="EMBL/GenBank/DDBJ databases">
        <title>Genomic Encyclopedia of Type Strains, Phase IV (KMG-IV): sequencing the most valuable type-strain genomes for metagenomic binning, comparative biology and taxonomic classification.</title>
        <authorList>
            <person name="Goeker M."/>
        </authorList>
    </citation>
    <scope>NUCLEOTIDE SEQUENCE [LARGE SCALE GENOMIC DNA]</scope>
    <source>
        <strain evidence="1 2">DSM 19730</strain>
    </source>
</reference>
<accession>A0ABV2KJ01</accession>
<dbReference type="InterPro" id="IPR002060">
    <property type="entry name" value="Squ/phyt_synthse"/>
</dbReference>
<keyword evidence="2" id="KW-1185">Reference proteome</keyword>
<name>A0ABV2KJ01_9HYPH</name>
<dbReference type="GO" id="GO:0016740">
    <property type="term" value="F:transferase activity"/>
    <property type="evidence" value="ECO:0007669"/>
    <property type="project" value="UniProtKB-KW"/>
</dbReference>
<comment type="caution">
    <text evidence="1">The sequence shown here is derived from an EMBL/GenBank/DDBJ whole genome shotgun (WGS) entry which is preliminary data.</text>
</comment>
<evidence type="ECO:0000313" key="1">
    <source>
        <dbReference type="EMBL" id="MET3660003.1"/>
    </source>
</evidence>
<dbReference type="SUPFAM" id="SSF48576">
    <property type="entry name" value="Terpenoid synthases"/>
    <property type="match status" value="1"/>
</dbReference>
<organism evidence="1 2">
    <name type="scientific">Aquamicrobium ahrensii</name>
    <dbReference type="NCBI Taxonomy" id="469551"/>
    <lineage>
        <taxon>Bacteria</taxon>
        <taxon>Pseudomonadati</taxon>
        <taxon>Pseudomonadota</taxon>
        <taxon>Alphaproteobacteria</taxon>
        <taxon>Hyphomicrobiales</taxon>
        <taxon>Phyllobacteriaceae</taxon>
        <taxon>Aquamicrobium</taxon>
    </lineage>
</organism>
<dbReference type="Proteomes" id="UP001549143">
    <property type="component" value="Unassembled WGS sequence"/>
</dbReference>
<gene>
    <name evidence="1" type="ORF">ABID44_000303</name>
</gene>
<sequence>MAAAPSLVMQAVREADHDRYLAALYAPPDKRDALLALYAFNAEIAGVRDRIREALPGEVRLQWWRDTLGAPYDAVETGQPVADALRAAIAQFHLPLPAFENYLDARIFDLYDDPMPSRTDLEGYCGETACTIIQLASMMLDAGAAQQFSELAGHAGCAQAMTGLLLLLPLHRARGQCYIPADLLQAVGASREEFIKGEERESALRAVAAMIALAREHLLAFRKQASSIPVSLRPAFLPLALTEATLRRMEGRQQDVLDGKIALSHFRRHWLLWRHAVRGWR</sequence>
<protein>
    <submittedName>
        <fullName evidence="1">Phytoene synthase</fullName>
        <ecNumber evidence="1">2.5.1.32</ecNumber>
    </submittedName>
</protein>
<dbReference type="Pfam" id="PF00494">
    <property type="entry name" value="SQS_PSY"/>
    <property type="match status" value="1"/>
</dbReference>
<dbReference type="EMBL" id="JBEPMN010000001">
    <property type="protein sequence ID" value="MET3660003.1"/>
    <property type="molecule type" value="Genomic_DNA"/>
</dbReference>
<dbReference type="RefSeq" id="WP_354149915.1">
    <property type="nucleotide sequence ID" value="NZ_JBEPMN010000001.1"/>
</dbReference>
<evidence type="ECO:0000313" key="2">
    <source>
        <dbReference type="Proteomes" id="UP001549143"/>
    </source>
</evidence>